<dbReference type="Gene3D" id="2.30.110.50">
    <property type="match status" value="1"/>
</dbReference>
<dbReference type="InterPro" id="IPR006531">
    <property type="entry name" value="Gp5/Vgr_OB"/>
</dbReference>
<feature type="domain" description="DUF2345" evidence="5">
    <location>
        <begin position="645"/>
        <end position="793"/>
    </location>
</feature>
<dbReference type="InterPro" id="IPR018769">
    <property type="entry name" value="VgrG2_DUF2345"/>
</dbReference>
<keyword evidence="8" id="KW-1185">Reference proteome</keyword>
<evidence type="ECO:0000313" key="7">
    <source>
        <dbReference type="EMBL" id="ANJ75026.1"/>
    </source>
</evidence>
<name>A0A192A434_9RALS</name>
<dbReference type="EMBL" id="CP016023">
    <property type="protein sequence ID" value="ANJ75026.1"/>
    <property type="molecule type" value="Genomic_DNA"/>
</dbReference>
<evidence type="ECO:0000259" key="4">
    <source>
        <dbReference type="Pfam" id="PF04717"/>
    </source>
</evidence>
<proteinExistence type="inferred from homology"/>
<dbReference type="SUPFAM" id="SSF69255">
    <property type="entry name" value="gp5 N-terminal domain-like"/>
    <property type="match status" value="1"/>
</dbReference>
<dbReference type="InterPro" id="IPR050708">
    <property type="entry name" value="T6SS_VgrG/RHS"/>
</dbReference>
<dbReference type="OrthoDB" id="8590234at2"/>
<comment type="subcellular location">
    <subcellularLocation>
        <location evidence="1">Secreted</location>
    </subcellularLocation>
</comment>
<dbReference type="Gene3D" id="4.10.220.110">
    <property type="match status" value="1"/>
</dbReference>
<dbReference type="Pfam" id="PF10106">
    <property type="entry name" value="DUF2345"/>
    <property type="match status" value="1"/>
</dbReference>
<dbReference type="RefSeq" id="WP_064807290.1">
    <property type="nucleotide sequence ID" value="NZ_CP016023.1"/>
</dbReference>
<dbReference type="InterPro" id="IPR037026">
    <property type="entry name" value="Vgr_OB-fold_dom_sf"/>
</dbReference>
<dbReference type="NCBIfam" id="TIGR03361">
    <property type="entry name" value="VI_Rhs_Vgr"/>
    <property type="match status" value="1"/>
</dbReference>
<feature type="domain" description="Putative type VI secretion system Rhs element associated Vgr" evidence="6">
    <location>
        <begin position="511"/>
        <end position="612"/>
    </location>
</feature>
<gene>
    <name evidence="7" type="ORF">A9Y76_21035</name>
</gene>
<evidence type="ECO:0000256" key="1">
    <source>
        <dbReference type="ARBA" id="ARBA00004613"/>
    </source>
</evidence>
<accession>A0A192A434</accession>
<dbReference type="NCBIfam" id="TIGR01646">
    <property type="entry name" value="vgr_GE"/>
    <property type="match status" value="1"/>
</dbReference>
<dbReference type="GO" id="GO:0005576">
    <property type="term" value="C:extracellular region"/>
    <property type="evidence" value="ECO:0007669"/>
    <property type="project" value="UniProtKB-SubCell"/>
</dbReference>
<dbReference type="Gene3D" id="2.40.50.230">
    <property type="entry name" value="Gp5 N-terminal domain"/>
    <property type="match status" value="1"/>
</dbReference>
<feature type="domain" description="Gp5/Type VI secretion system Vgr protein OB-fold" evidence="4">
    <location>
        <begin position="422"/>
        <end position="485"/>
    </location>
</feature>
<dbReference type="Pfam" id="PF05954">
    <property type="entry name" value="Phage_GPD"/>
    <property type="match status" value="1"/>
</dbReference>
<dbReference type="Proteomes" id="UP000078572">
    <property type="component" value="Chromosome 2"/>
</dbReference>
<dbReference type="SUPFAM" id="SSF69349">
    <property type="entry name" value="Phage fibre proteins"/>
    <property type="match status" value="1"/>
</dbReference>
<dbReference type="PANTHER" id="PTHR32305">
    <property type="match status" value="1"/>
</dbReference>
<evidence type="ECO:0000256" key="3">
    <source>
        <dbReference type="ARBA" id="ARBA00022525"/>
    </source>
</evidence>
<organism evidence="7 8">
    <name type="scientific">Ralstonia insidiosa</name>
    <dbReference type="NCBI Taxonomy" id="190721"/>
    <lineage>
        <taxon>Bacteria</taxon>
        <taxon>Pseudomonadati</taxon>
        <taxon>Pseudomonadota</taxon>
        <taxon>Betaproteobacteria</taxon>
        <taxon>Burkholderiales</taxon>
        <taxon>Burkholderiaceae</taxon>
        <taxon>Ralstonia</taxon>
    </lineage>
</organism>
<evidence type="ECO:0000313" key="8">
    <source>
        <dbReference type="Proteomes" id="UP000078572"/>
    </source>
</evidence>
<dbReference type="Pfam" id="PF04717">
    <property type="entry name" value="Phage_base_V"/>
    <property type="match status" value="1"/>
</dbReference>
<dbReference type="InterPro" id="IPR017847">
    <property type="entry name" value="T6SS_RhsGE_Vgr_subset"/>
</dbReference>
<dbReference type="InterPro" id="IPR006533">
    <property type="entry name" value="T6SS_Vgr_RhsGE"/>
</dbReference>
<protein>
    <submittedName>
        <fullName evidence="7">Type IV secretion protein Rhs</fullName>
    </submittedName>
</protein>
<dbReference type="GeneID" id="61528524"/>
<evidence type="ECO:0000259" key="6">
    <source>
        <dbReference type="Pfam" id="PF13296"/>
    </source>
</evidence>
<dbReference type="PANTHER" id="PTHR32305:SF15">
    <property type="entry name" value="PROTEIN RHSA-RELATED"/>
    <property type="match status" value="1"/>
</dbReference>
<keyword evidence="3" id="KW-0964">Secreted</keyword>
<reference evidence="8" key="1">
    <citation type="submission" date="2016-06" db="EMBL/GenBank/DDBJ databases">
        <authorList>
            <person name="Xu Y."/>
            <person name="Nagy A."/>
            <person name="Yan X."/>
            <person name="Kim S.W."/>
            <person name="Haley B."/>
            <person name="Liu N.T."/>
            <person name="Nou X."/>
        </authorList>
    </citation>
    <scope>NUCLEOTIDE SEQUENCE [LARGE SCALE GENOMIC DNA]</scope>
    <source>
        <strain evidence="8">ATCC 49129</strain>
    </source>
</reference>
<dbReference type="InterPro" id="IPR028244">
    <property type="entry name" value="T6SS_Rhs_Vgr_dom"/>
</dbReference>
<comment type="similarity">
    <text evidence="2">Belongs to the VgrG protein family.</text>
</comment>
<dbReference type="Gene3D" id="3.55.50.10">
    <property type="entry name" value="Baseplate protein-like domains"/>
    <property type="match status" value="1"/>
</dbReference>
<evidence type="ECO:0000256" key="2">
    <source>
        <dbReference type="ARBA" id="ARBA00005558"/>
    </source>
</evidence>
<sequence length="862" mass="95005">MGNRLPFHFRTVRVIGPGMPEILGQPALVFARLSGIENVNDLFCYALELKTPDARNLLHGPAAELNTEAMQGKELTVEIELDGNGTGLDGSIGRSTRQITGIVTEVRGPLCVENAILYRLTLRPWLWLASLNKNYRIFQQKNVVEIVESILSEYIFPVENRLIGAVGPQYPVREYQVQYGESDYQFVRRLLAEWGISFFFEHSECHHRLVLTDGNGAFRNTASPAYHTIKWYPSSDRTDEEHLYAFEVVDRLVAGRWTHTDYDHGKPRADLAVSTSAPRKTSHAGQEIYDWPGDYAQPKAGNDPWSEGDMLARIRMEAVRQHGVRVRGKGNVRALIPGCSFKLARFVKRDANREYLVHATRLLIEDIGQRTGTEQSWRCEVEFEAQPTNALLRPERVEKPYIHGTLMARVVGPDNQEIWCDDIGRVKVQFPWDREGQNNENSSCYLRTTEFASGDSFGAQFVPRIGQEVTIGFVGGDPDRPYIVGPVNNRLNLPPWSLPSQHALSGYASKEHYAEGRNHLLFDDTQGQQQVQLASDHEHSLLALGHNVRVPNAVGRKDKRGEGFELRTDGRGSIRAQGLLITTEARRKAEGHVLSMQETIRRLEQALAEARNVLEASVAALAQTSEQKDVAQAIAEQNASIRGSGEAMGELSTPMMVLASPAGIASTTPKTTHLHSGDHTALTTGQHLSMSAGASIVGSAVQGVSLCGHNADVRLVARKGKVAVEAQGNAMEVVAQQALRIASTEGRVEITAAKEIVFNVGGTYHRMTPDGIESGTSGGWSVYAGSRTLTGPKTNSIAMPSFGQGYSGHYTLHWAGTDQIAPYQPYRITRADGSVFEGVTNARGETGLRLAEFSETLKIEIL</sequence>
<dbReference type="AlphaFoldDB" id="A0A192A434"/>
<dbReference type="Pfam" id="PF13296">
    <property type="entry name" value="T6SS_Vgr"/>
    <property type="match status" value="1"/>
</dbReference>
<evidence type="ECO:0000259" key="5">
    <source>
        <dbReference type="Pfam" id="PF10106"/>
    </source>
</evidence>
<dbReference type="SUPFAM" id="SSF69279">
    <property type="entry name" value="Phage tail proteins"/>
    <property type="match status" value="2"/>
</dbReference>